<keyword evidence="3" id="KW-1185">Reference proteome</keyword>
<evidence type="ECO:0000256" key="1">
    <source>
        <dbReference type="SAM" id="MobiDB-lite"/>
    </source>
</evidence>
<protein>
    <submittedName>
        <fullName evidence="2">Uncharacterized protein</fullName>
    </submittedName>
</protein>
<gene>
    <name evidence="2" type="ORF">L227DRAFT_197204</name>
</gene>
<accession>A0A5C2S3Q7</accession>
<name>A0A5C2S3Q7_9APHY</name>
<proteinExistence type="predicted"/>
<dbReference type="Proteomes" id="UP000313359">
    <property type="component" value="Unassembled WGS sequence"/>
</dbReference>
<organism evidence="2 3">
    <name type="scientific">Lentinus tigrinus ALCF2SS1-6</name>
    <dbReference type="NCBI Taxonomy" id="1328759"/>
    <lineage>
        <taxon>Eukaryota</taxon>
        <taxon>Fungi</taxon>
        <taxon>Dikarya</taxon>
        <taxon>Basidiomycota</taxon>
        <taxon>Agaricomycotina</taxon>
        <taxon>Agaricomycetes</taxon>
        <taxon>Polyporales</taxon>
        <taxon>Polyporaceae</taxon>
        <taxon>Lentinus</taxon>
    </lineage>
</organism>
<dbReference type="AlphaFoldDB" id="A0A5C2S3Q7"/>
<reference evidence="2" key="1">
    <citation type="journal article" date="2018" name="Genome Biol. Evol.">
        <title>Genomics and development of Lentinus tigrinus, a white-rot wood-decaying mushroom with dimorphic fruiting bodies.</title>
        <authorList>
            <person name="Wu B."/>
            <person name="Xu Z."/>
            <person name="Knudson A."/>
            <person name="Carlson A."/>
            <person name="Chen N."/>
            <person name="Kovaka S."/>
            <person name="LaButti K."/>
            <person name="Lipzen A."/>
            <person name="Pennachio C."/>
            <person name="Riley R."/>
            <person name="Schakwitz W."/>
            <person name="Umezawa K."/>
            <person name="Ohm R.A."/>
            <person name="Grigoriev I.V."/>
            <person name="Nagy L.G."/>
            <person name="Gibbons J."/>
            <person name="Hibbett D."/>
        </authorList>
    </citation>
    <scope>NUCLEOTIDE SEQUENCE [LARGE SCALE GENOMIC DNA]</scope>
    <source>
        <strain evidence="2">ALCF2SS1-6</strain>
    </source>
</reference>
<dbReference type="EMBL" id="ML122277">
    <property type="protein sequence ID" value="RPD58138.1"/>
    <property type="molecule type" value="Genomic_DNA"/>
</dbReference>
<evidence type="ECO:0000313" key="2">
    <source>
        <dbReference type="EMBL" id="RPD58138.1"/>
    </source>
</evidence>
<feature type="region of interest" description="Disordered" evidence="1">
    <location>
        <begin position="1"/>
        <end position="24"/>
    </location>
</feature>
<evidence type="ECO:0000313" key="3">
    <source>
        <dbReference type="Proteomes" id="UP000313359"/>
    </source>
</evidence>
<sequence length="242" mass="26885">MELAKGQRRNDGDTGRPTRRRHLSRSDRRHVVLFGSPRGQFHHALWPALCFPSSLLWHQRWAVQESSDNVLKAHSRCVIVVETKALYLVPPCAAVEILCLAEELCPSAQVYKVAGFHPRPSQPCTPSHTTRHCICDTSTSRRSRHMPSLTDKLLTTTCSLHRVSLSPSLHHITPPPSGASLAVPAGFTHVSVDPLGTDPAYIAQTMHPIDYSHLPKRMPVEIHPLTAPAGVLHRHLAYFVVD</sequence>